<name>A0A8X6JG68_NEPPI</name>
<evidence type="ECO:0000313" key="3">
    <source>
        <dbReference type="EMBL" id="GFS67901.1"/>
    </source>
</evidence>
<proteinExistence type="predicted"/>
<sequence length="340" mass="38605">MYVPLIASINIGERGVGKSTLAQRLGDIEGPLYDESTEILKSNFHFVVINLAELNGSIRDGKYLLNIHFDPAPIPDTFPPINYYNYEAFLFCLDVNNRLLIRDVEQRARNFREHFVDEIKPPSVLVGTKIDLRNQNPDSISTPEGRALALRCEIDNYVRCSAWNKRGERGVGKSTLVKRLGDIEGPLYDESTEILKSNFHFVVINLAELNGSIRNGKYLLDIHFDPAPFPDSFPPINYHNYEAFLFCLDVNNRLLIGDVEQRVIGYGDYFTNANEPPTALVGTKIDLNNNNPDSISTAEGRALATELEINPYIECSAWNKSGTMRLFYMILYMLNLWEDN</sequence>
<dbReference type="InterPro" id="IPR001806">
    <property type="entry name" value="Small_GTPase"/>
</dbReference>
<evidence type="ECO:0000313" key="4">
    <source>
        <dbReference type="Proteomes" id="UP000887013"/>
    </source>
</evidence>
<protein>
    <submittedName>
        <fullName evidence="3">Uncharacterized protein</fullName>
    </submittedName>
</protein>
<dbReference type="GO" id="GO:0035006">
    <property type="term" value="P:melanization defense response"/>
    <property type="evidence" value="ECO:0007669"/>
    <property type="project" value="UniProtKB-ARBA"/>
</dbReference>
<organism evidence="3 4">
    <name type="scientific">Nephila pilipes</name>
    <name type="common">Giant wood spider</name>
    <name type="synonym">Nephila maculata</name>
    <dbReference type="NCBI Taxonomy" id="299642"/>
    <lineage>
        <taxon>Eukaryota</taxon>
        <taxon>Metazoa</taxon>
        <taxon>Ecdysozoa</taxon>
        <taxon>Arthropoda</taxon>
        <taxon>Chelicerata</taxon>
        <taxon>Arachnida</taxon>
        <taxon>Araneae</taxon>
        <taxon>Araneomorphae</taxon>
        <taxon>Entelegynae</taxon>
        <taxon>Araneoidea</taxon>
        <taxon>Nephilidae</taxon>
        <taxon>Nephila</taxon>
    </lineage>
</organism>
<dbReference type="EMBL" id="BMAW01000190">
    <property type="protein sequence ID" value="GFS67901.1"/>
    <property type="molecule type" value="Genomic_DNA"/>
</dbReference>
<accession>A0A8X6JG68</accession>
<dbReference type="GO" id="GO:0003924">
    <property type="term" value="F:GTPase activity"/>
    <property type="evidence" value="ECO:0007669"/>
    <property type="project" value="InterPro"/>
</dbReference>
<dbReference type="SMART" id="SM00173">
    <property type="entry name" value="RAS"/>
    <property type="match status" value="1"/>
</dbReference>
<dbReference type="GO" id="GO:0007264">
    <property type="term" value="P:small GTPase-mediated signal transduction"/>
    <property type="evidence" value="ECO:0007669"/>
    <property type="project" value="InterPro"/>
</dbReference>
<dbReference type="PRINTS" id="PR00449">
    <property type="entry name" value="RASTRNSFRMNG"/>
</dbReference>
<gene>
    <name evidence="3" type="ORF">NPIL_339791</name>
</gene>
<reference evidence="3" key="1">
    <citation type="submission" date="2020-08" db="EMBL/GenBank/DDBJ databases">
        <title>Multicomponent nature underlies the extraordinary mechanical properties of spider dragline silk.</title>
        <authorList>
            <person name="Kono N."/>
            <person name="Nakamura H."/>
            <person name="Mori M."/>
            <person name="Yoshida Y."/>
            <person name="Ohtoshi R."/>
            <person name="Malay A.D."/>
            <person name="Moran D.A.P."/>
            <person name="Tomita M."/>
            <person name="Numata K."/>
            <person name="Arakawa K."/>
        </authorList>
    </citation>
    <scope>NUCLEOTIDE SEQUENCE</scope>
</reference>
<dbReference type="GO" id="GO:0005525">
    <property type="term" value="F:GTP binding"/>
    <property type="evidence" value="ECO:0007669"/>
    <property type="project" value="UniProtKB-KW"/>
</dbReference>
<keyword evidence="4" id="KW-1185">Reference proteome</keyword>
<dbReference type="Gene3D" id="3.40.50.300">
    <property type="entry name" value="P-loop containing nucleotide triphosphate hydrolases"/>
    <property type="match status" value="2"/>
</dbReference>
<comment type="caution">
    <text evidence="3">The sequence shown here is derived from an EMBL/GenBank/DDBJ whole genome shotgun (WGS) entry which is preliminary data.</text>
</comment>
<dbReference type="PANTHER" id="PTHR24072">
    <property type="entry name" value="RHO FAMILY GTPASE"/>
    <property type="match status" value="1"/>
</dbReference>
<dbReference type="AlphaFoldDB" id="A0A8X6JG68"/>
<dbReference type="GO" id="GO:0022412">
    <property type="term" value="P:cellular process involved in reproduction in multicellular organism"/>
    <property type="evidence" value="ECO:0007669"/>
    <property type="project" value="UniProtKB-ARBA"/>
</dbReference>
<keyword evidence="1" id="KW-0547">Nucleotide-binding</keyword>
<dbReference type="GO" id="GO:0035099">
    <property type="term" value="P:hemocyte migration"/>
    <property type="evidence" value="ECO:0007669"/>
    <property type="project" value="UniProtKB-ARBA"/>
</dbReference>
<evidence type="ECO:0000256" key="1">
    <source>
        <dbReference type="ARBA" id="ARBA00022741"/>
    </source>
</evidence>
<dbReference type="OrthoDB" id="6450830at2759"/>
<dbReference type="SUPFAM" id="SSF52540">
    <property type="entry name" value="P-loop containing nucleoside triphosphate hydrolases"/>
    <property type="match status" value="2"/>
</dbReference>
<dbReference type="GO" id="GO:0003006">
    <property type="term" value="P:developmental process involved in reproduction"/>
    <property type="evidence" value="ECO:0007669"/>
    <property type="project" value="UniProtKB-ARBA"/>
</dbReference>
<dbReference type="Pfam" id="PF00071">
    <property type="entry name" value="Ras"/>
    <property type="match status" value="2"/>
</dbReference>
<evidence type="ECO:0000256" key="2">
    <source>
        <dbReference type="ARBA" id="ARBA00023134"/>
    </source>
</evidence>
<keyword evidence="2" id="KW-0342">GTP-binding</keyword>
<dbReference type="GO" id="GO:0001667">
    <property type="term" value="P:ameboidal-type cell migration"/>
    <property type="evidence" value="ECO:0007669"/>
    <property type="project" value="UniProtKB-ARBA"/>
</dbReference>
<dbReference type="Proteomes" id="UP000887013">
    <property type="component" value="Unassembled WGS sequence"/>
</dbReference>
<dbReference type="InterPro" id="IPR003578">
    <property type="entry name" value="Small_GTPase_Rho"/>
</dbReference>
<dbReference type="CDD" id="cd00882">
    <property type="entry name" value="Ras_like_GTPase"/>
    <property type="match status" value="2"/>
</dbReference>
<dbReference type="InterPro" id="IPR027417">
    <property type="entry name" value="P-loop_NTPase"/>
</dbReference>